<evidence type="ECO:0000313" key="1">
    <source>
        <dbReference type="EMBL" id="GBC62613.1"/>
    </source>
</evidence>
<sequence>MNDFYWLSLSEGKIRSEYDKLKVDVLSDTGLEKILSIKTSDDLVDVIEAFKKATNKYNNDKYFKSEKHKLAFMILKHQGNIFDEDLGIKKKHYVDKDAAKEWKKKYQAIFHPDKNINDDSIEYNEVMQKINKIFNRMVGKA</sequence>
<dbReference type="Gene3D" id="3.40.190.10">
    <property type="entry name" value="Periplasmic binding protein-like II"/>
    <property type="match status" value="1"/>
</dbReference>
<proteinExistence type="predicted"/>
<accession>A0A401G0A7</accession>
<dbReference type="InterPro" id="IPR036869">
    <property type="entry name" value="J_dom_sf"/>
</dbReference>
<dbReference type="OrthoDB" id="9554581at2"/>
<gene>
    <name evidence="1" type="ORF">DENIS_3585</name>
</gene>
<dbReference type="RefSeq" id="WP_124329774.1">
    <property type="nucleotide sequence ID" value="NZ_BEXT01000001.1"/>
</dbReference>
<keyword evidence="2" id="KW-1185">Reference proteome</keyword>
<reference evidence="2" key="1">
    <citation type="submission" date="2017-11" db="EMBL/GenBank/DDBJ databases">
        <authorList>
            <person name="Watanabe M."/>
            <person name="Kojima H."/>
        </authorList>
    </citation>
    <scope>NUCLEOTIDE SEQUENCE [LARGE SCALE GENOMIC DNA]</scope>
    <source>
        <strain evidence="2">Tokyo 01</strain>
    </source>
</reference>
<comment type="caution">
    <text evidence="1">The sequence shown here is derived from an EMBL/GenBank/DDBJ whole genome shotgun (WGS) entry which is preliminary data.</text>
</comment>
<dbReference type="EMBL" id="BEXT01000001">
    <property type="protein sequence ID" value="GBC62613.1"/>
    <property type="molecule type" value="Genomic_DNA"/>
</dbReference>
<organism evidence="1 2">
    <name type="scientific">Desulfonema ishimotonii</name>
    <dbReference type="NCBI Taxonomy" id="45657"/>
    <lineage>
        <taxon>Bacteria</taxon>
        <taxon>Pseudomonadati</taxon>
        <taxon>Thermodesulfobacteriota</taxon>
        <taxon>Desulfobacteria</taxon>
        <taxon>Desulfobacterales</taxon>
        <taxon>Desulfococcaceae</taxon>
        <taxon>Desulfonema</taxon>
    </lineage>
</organism>
<evidence type="ECO:0000313" key="2">
    <source>
        <dbReference type="Proteomes" id="UP000288096"/>
    </source>
</evidence>
<dbReference type="SUPFAM" id="SSF46565">
    <property type="entry name" value="Chaperone J-domain"/>
    <property type="match status" value="1"/>
</dbReference>
<reference evidence="2" key="2">
    <citation type="submission" date="2019-01" db="EMBL/GenBank/DDBJ databases">
        <title>Genome sequence of Desulfonema ishimotonii strain Tokyo 01.</title>
        <authorList>
            <person name="Fukui M."/>
        </authorList>
    </citation>
    <scope>NUCLEOTIDE SEQUENCE [LARGE SCALE GENOMIC DNA]</scope>
    <source>
        <strain evidence="2">Tokyo 01</strain>
    </source>
</reference>
<evidence type="ECO:0008006" key="3">
    <source>
        <dbReference type="Google" id="ProtNLM"/>
    </source>
</evidence>
<name>A0A401G0A7_9BACT</name>
<dbReference type="AlphaFoldDB" id="A0A401G0A7"/>
<dbReference type="Proteomes" id="UP000288096">
    <property type="component" value="Unassembled WGS sequence"/>
</dbReference>
<protein>
    <recommendedName>
        <fullName evidence="3">J domain-containing protein</fullName>
    </recommendedName>
</protein>